<evidence type="ECO:0000313" key="2">
    <source>
        <dbReference type="Proteomes" id="UP000553888"/>
    </source>
</evidence>
<dbReference type="EMBL" id="JACBZY010000001">
    <property type="protein sequence ID" value="NYG99799.1"/>
    <property type="molecule type" value="Genomic_DNA"/>
</dbReference>
<dbReference type="RefSeq" id="WP_179568212.1">
    <property type="nucleotide sequence ID" value="NZ_JACBZY010000001.1"/>
</dbReference>
<gene>
    <name evidence="1" type="ORF">BJ979_002425</name>
</gene>
<dbReference type="AlphaFoldDB" id="A0A852YPZ2"/>
<comment type="caution">
    <text evidence="1">The sequence shown here is derived from an EMBL/GenBank/DDBJ whole genome shotgun (WGS) entry which is preliminary data.</text>
</comment>
<name>A0A852YPZ2_9MICO</name>
<evidence type="ECO:0000313" key="1">
    <source>
        <dbReference type="EMBL" id="NYG99799.1"/>
    </source>
</evidence>
<sequence>MSEESGSAASTPAFTMVGADAPVCVDGVCEIPGAVSDAGASSVDPA</sequence>
<accession>A0A852YPZ2</accession>
<organism evidence="1 2">
    <name type="scientific">Schumannella luteola</name>
    <dbReference type="NCBI Taxonomy" id="472059"/>
    <lineage>
        <taxon>Bacteria</taxon>
        <taxon>Bacillati</taxon>
        <taxon>Actinomycetota</taxon>
        <taxon>Actinomycetes</taxon>
        <taxon>Micrococcales</taxon>
        <taxon>Microbacteriaceae</taxon>
        <taxon>Schumannella</taxon>
    </lineage>
</organism>
<proteinExistence type="predicted"/>
<reference evidence="1 2" key="1">
    <citation type="submission" date="2020-07" db="EMBL/GenBank/DDBJ databases">
        <title>Sequencing the genomes of 1000 actinobacteria strains.</title>
        <authorList>
            <person name="Klenk H.-P."/>
        </authorList>
    </citation>
    <scope>NUCLEOTIDE SEQUENCE [LARGE SCALE GENOMIC DNA]</scope>
    <source>
        <strain evidence="1 2">DSM 23141</strain>
    </source>
</reference>
<keyword evidence="2" id="KW-1185">Reference proteome</keyword>
<protein>
    <submittedName>
        <fullName evidence="1">Uncharacterized protein</fullName>
    </submittedName>
</protein>
<dbReference type="Proteomes" id="UP000553888">
    <property type="component" value="Unassembled WGS sequence"/>
</dbReference>